<feature type="domain" description="PpiC" evidence="8">
    <location>
        <begin position="23"/>
        <end position="112"/>
    </location>
</feature>
<reference evidence="9 10" key="1">
    <citation type="journal article" date="2014" name="Nature">
        <title>An environmental bacterial taxon with a large and distinct metabolic repertoire.</title>
        <authorList>
            <person name="Wilson M.C."/>
            <person name="Mori T."/>
            <person name="Ruckert C."/>
            <person name="Uria A.R."/>
            <person name="Helf M.J."/>
            <person name="Takada K."/>
            <person name="Gernert C."/>
            <person name="Steffens U.A."/>
            <person name="Heycke N."/>
            <person name="Schmitt S."/>
            <person name="Rinke C."/>
            <person name="Helfrich E.J."/>
            <person name="Brachmann A.O."/>
            <person name="Gurgui C."/>
            <person name="Wakimoto T."/>
            <person name="Kracht M."/>
            <person name="Crusemann M."/>
            <person name="Hentschel U."/>
            <person name="Abe I."/>
            <person name="Matsunaga S."/>
            <person name="Kalinowski J."/>
            <person name="Takeyama H."/>
            <person name="Piel J."/>
        </authorList>
    </citation>
    <scope>NUCLEOTIDE SEQUENCE [LARGE SCALE GENOMIC DNA]</scope>
    <source>
        <strain evidence="10">TSY1</strain>
    </source>
</reference>
<feature type="signal peptide" evidence="7">
    <location>
        <begin position="1"/>
        <end position="23"/>
    </location>
</feature>
<dbReference type="Pfam" id="PF13432">
    <property type="entry name" value="TPR_16"/>
    <property type="match status" value="1"/>
</dbReference>
<keyword evidence="4 6" id="KW-0697">Rotamase</keyword>
<dbReference type="InterPro" id="IPR000297">
    <property type="entry name" value="PPIase_PpiC"/>
</dbReference>
<accession>W4L8R3</accession>
<proteinExistence type="predicted"/>
<evidence type="ECO:0000256" key="2">
    <source>
        <dbReference type="ARBA" id="ARBA00013194"/>
    </source>
</evidence>
<dbReference type="InterPro" id="IPR046357">
    <property type="entry name" value="PPIase_dom_sf"/>
</dbReference>
<comment type="caution">
    <text evidence="9">The sequence shown here is derived from an EMBL/GenBank/DDBJ whole genome shotgun (WGS) entry which is preliminary data.</text>
</comment>
<evidence type="ECO:0000256" key="1">
    <source>
        <dbReference type="ARBA" id="ARBA00000971"/>
    </source>
</evidence>
<evidence type="ECO:0000256" key="3">
    <source>
        <dbReference type="ARBA" id="ARBA00022729"/>
    </source>
</evidence>
<evidence type="ECO:0000256" key="6">
    <source>
        <dbReference type="PROSITE-ProRule" id="PRU00278"/>
    </source>
</evidence>
<dbReference type="Gene3D" id="1.25.40.10">
    <property type="entry name" value="Tetratricopeptide repeat domain"/>
    <property type="match status" value="1"/>
</dbReference>
<evidence type="ECO:0000256" key="7">
    <source>
        <dbReference type="SAM" id="SignalP"/>
    </source>
</evidence>
<dbReference type="Proteomes" id="UP000019141">
    <property type="component" value="Unassembled WGS sequence"/>
</dbReference>
<dbReference type="EMBL" id="AZHW01001061">
    <property type="protein sequence ID" value="ETW94478.1"/>
    <property type="molecule type" value="Genomic_DNA"/>
</dbReference>
<dbReference type="PANTHER" id="PTHR47245">
    <property type="entry name" value="PEPTIDYLPROLYL ISOMERASE"/>
    <property type="match status" value="1"/>
</dbReference>
<dbReference type="Pfam" id="PF14559">
    <property type="entry name" value="TPR_19"/>
    <property type="match status" value="1"/>
</dbReference>
<dbReference type="PANTHER" id="PTHR47245:SF1">
    <property type="entry name" value="FOLDASE PROTEIN PRSA"/>
    <property type="match status" value="1"/>
</dbReference>
<keyword evidence="5 6" id="KW-0413">Isomerase</keyword>
<evidence type="ECO:0000259" key="8">
    <source>
        <dbReference type="PROSITE" id="PS50198"/>
    </source>
</evidence>
<organism evidence="9 10">
    <name type="scientific">Entotheonella factor</name>
    <dbReference type="NCBI Taxonomy" id="1429438"/>
    <lineage>
        <taxon>Bacteria</taxon>
        <taxon>Pseudomonadati</taxon>
        <taxon>Nitrospinota/Tectimicrobiota group</taxon>
        <taxon>Candidatus Tectimicrobiota</taxon>
        <taxon>Candidatus Entotheonellia</taxon>
        <taxon>Candidatus Entotheonellales</taxon>
        <taxon>Candidatus Entotheonellaceae</taxon>
        <taxon>Candidatus Entotheonella</taxon>
    </lineage>
</organism>
<name>W4L8R3_ENTF1</name>
<dbReference type="AlphaFoldDB" id="W4L8R3"/>
<dbReference type="SUPFAM" id="SSF54534">
    <property type="entry name" value="FKBP-like"/>
    <property type="match status" value="1"/>
</dbReference>
<evidence type="ECO:0000256" key="4">
    <source>
        <dbReference type="ARBA" id="ARBA00023110"/>
    </source>
</evidence>
<protein>
    <recommendedName>
        <fullName evidence="2">peptidylprolyl isomerase</fullName>
        <ecNumber evidence="2">5.2.1.8</ecNumber>
    </recommendedName>
</protein>
<dbReference type="SUPFAM" id="SSF81901">
    <property type="entry name" value="HCP-like"/>
    <property type="match status" value="1"/>
</dbReference>
<feature type="chain" id="PRO_5007931195" description="peptidylprolyl isomerase" evidence="7">
    <location>
        <begin position="24"/>
        <end position="308"/>
    </location>
</feature>
<evidence type="ECO:0000313" key="9">
    <source>
        <dbReference type="EMBL" id="ETW94478.1"/>
    </source>
</evidence>
<dbReference type="InterPro" id="IPR011990">
    <property type="entry name" value="TPR-like_helical_dom_sf"/>
</dbReference>
<dbReference type="InterPro" id="IPR050245">
    <property type="entry name" value="PrsA_foldase"/>
</dbReference>
<sequence>MYPVVVTTLCLLSLLVSVTSATAKEVALRMIVVRQIDDAKAIRKQLRQGASFCYLAKTKSIAPSRKQWGLSGVVDLDDVQPQLQAILRKMKPGQISDVTTLDRNYAIIKVLAPQVPQLLETAKQQMNQGQIKTAMQTARQLLKLEKDNVPARMLLGVALSESKDFKESFKVIKQARDDAPTEAQILMLLGAVYTKAAFETEKRAYSKDAIDAFQQAIKLNKRFAPAAHLGLGHVHLNLLKQPKKAIPYLKKAADQTPQLARAHQYLIQAYIETKTYPEAWKHMRYAQSQGFRFPELLAQLHKIKKSSK</sequence>
<gene>
    <name evidence="9" type="ORF">ETSY1_34665</name>
</gene>
<dbReference type="EC" id="5.2.1.8" evidence="2"/>
<comment type="catalytic activity">
    <reaction evidence="1">
        <text>[protein]-peptidylproline (omega=180) = [protein]-peptidylproline (omega=0)</text>
        <dbReference type="Rhea" id="RHEA:16237"/>
        <dbReference type="Rhea" id="RHEA-COMP:10747"/>
        <dbReference type="Rhea" id="RHEA-COMP:10748"/>
        <dbReference type="ChEBI" id="CHEBI:83833"/>
        <dbReference type="ChEBI" id="CHEBI:83834"/>
        <dbReference type="EC" id="5.2.1.8"/>
    </reaction>
</comment>
<dbReference type="Pfam" id="PF00639">
    <property type="entry name" value="Rotamase"/>
    <property type="match status" value="1"/>
</dbReference>
<dbReference type="GO" id="GO:0003755">
    <property type="term" value="F:peptidyl-prolyl cis-trans isomerase activity"/>
    <property type="evidence" value="ECO:0007669"/>
    <property type="project" value="UniProtKB-KW"/>
</dbReference>
<dbReference type="Gene3D" id="3.10.50.40">
    <property type="match status" value="1"/>
</dbReference>
<dbReference type="PROSITE" id="PS50198">
    <property type="entry name" value="PPIC_PPIASE_2"/>
    <property type="match status" value="1"/>
</dbReference>
<keyword evidence="3 7" id="KW-0732">Signal</keyword>
<dbReference type="HOGENOM" id="CLU_902205_0_0_7"/>
<evidence type="ECO:0000256" key="5">
    <source>
        <dbReference type="ARBA" id="ARBA00023235"/>
    </source>
</evidence>
<keyword evidence="10" id="KW-1185">Reference proteome</keyword>
<evidence type="ECO:0000313" key="10">
    <source>
        <dbReference type="Proteomes" id="UP000019141"/>
    </source>
</evidence>